<dbReference type="RefSeq" id="WP_184785916.1">
    <property type="nucleotide sequence ID" value="NZ_BONT01000020.1"/>
</dbReference>
<dbReference type="AlphaFoldDB" id="A0A841FB41"/>
<comment type="caution">
    <text evidence="2">The sequence shown here is derived from an EMBL/GenBank/DDBJ whole genome shotgun (WGS) entry which is preliminary data.</text>
</comment>
<dbReference type="Gene3D" id="3.40.190.10">
    <property type="entry name" value="Periplasmic binding protein-like II"/>
    <property type="match status" value="1"/>
</dbReference>
<keyword evidence="3" id="KW-1185">Reference proteome</keyword>
<gene>
    <name evidence="2" type="ORF">HNR73_000841</name>
</gene>
<dbReference type="InterPro" id="IPR050490">
    <property type="entry name" value="Bact_solute-bd_prot1"/>
</dbReference>
<dbReference type="InterPro" id="IPR006059">
    <property type="entry name" value="SBP"/>
</dbReference>
<dbReference type="PROSITE" id="PS51318">
    <property type="entry name" value="TAT"/>
    <property type="match status" value="1"/>
</dbReference>
<sequence length="543" mass="58033">MPASRRDLLRTGLGVAAVGALGTPLLAACGGGDDAGGGSSNAGVTLPNYIPFAGPTPDLPASGEVPPGYYTYPKSLVRSVSGTPLAGGTVKATTMTFLPIPPPRGENGAWTEVEKRLGGTLDLTIVPASDYDAKFNTTVAGGDLPDMVLYSAGLNNVPQFAEATCVDLGEYLAGDKVAEFKNLAAIPTVAWQNCVIGGKLYALPICRNITGGSGFVNMRFFKELGIEDHTRLAANADEFFEVAKKLTDPGKDRYALIKFASTTLFAHMFRVPNNWRLDGGKLVAARETPEYKEAVAFIRKLHDAGVFYPGSEGFTGVQRGNAFTAGQVAMIYDGLPAYAGHWTNLRAQHADNDPRPFIPFGHDGGEGVCWQDNIMLAYTFVKKADKEKVKEVLRVADFLAAPFGSEEYELLKYGVEGTHFTKDADGNPVPSDLGTRELTVPWDKLAANPPVVYNATGGKQYTDYAHQALSSLLPIALPDPTVGFRSETQDRDGTKIAQPFNDLVKDIVNGRAEVSAIDAALDEWRAAGGDKIRGEYENAIAGK</sequence>
<accession>A0A841FB41</accession>
<dbReference type="InterPro" id="IPR006311">
    <property type="entry name" value="TAT_signal"/>
</dbReference>
<evidence type="ECO:0000313" key="2">
    <source>
        <dbReference type="EMBL" id="MBB6032994.1"/>
    </source>
</evidence>
<dbReference type="Pfam" id="PF01547">
    <property type="entry name" value="SBP_bac_1"/>
    <property type="match status" value="1"/>
</dbReference>
<keyword evidence="1" id="KW-0732">Signal</keyword>
<dbReference type="PANTHER" id="PTHR43649:SF12">
    <property type="entry name" value="DIACETYLCHITOBIOSE BINDING PROTEIN DASA"/>
    <property type="match status" value="1"/>
</dbReference>
<feature type="signal peptide" evidence="1">
    <location>
        <begin position="1"/>
        <end position="27"/>
    </location>
</feature>
<feature type="chain" id="PRO_5032478493" evidence="1">
    <location>
        <begin position="28"/>
        <end position="543"/>
    </location>
</feature>
<name>A0A841FB41_9ACTN</name>
<dbReference type="EMBL" id="JACHGT010000002">
    <property type="protein sequence ID" value="MBB6032994.1"/>
    <property type="molecule type" value="Genomic_DNA"/>
</dbReference>
<evidence type="ECO:0000313" key="3">
    <source>
        <dbReference type="Proteomes" id="UP000548476"/>
    </source>
</evidence>
<dbReference type="PROSITE" id="PS51257">
    <property type="entry name" value="PROKAR_LIPOPROTEIN"/>
    <property type="match status" value="1"/>
</dbReference>
<dbReference type="SUPFAM" id="SSF53850">
    <property type="entry name" value="Periplasmic binding protein-like II"/>
    <property type="match status" value="1"/>
</dbReference>
<dbReference type="Proteomes" id="UP000548476">
    <property type="component" value="Unassembled WGS sequence"/>
</dbReference>
<reference evidence="2 3" key="1">
    <citation type="submission" date="2020-08" db="EMBL/GenBank/DDBJ databases">
        <title>Genomic Encyclopedia of Type Strains, Phase IV (KMG-IV): sequencing the most valuable type-strain genomes for metagenomic binning, comparative biology and taxonomic classification.</title>
        <authorList>
            <person name="Goeker M."/>
        </authorList>
    </citation>
    <scope>NUCLEOTIDE SEQUENCE [LARGE SCALE GENOMIC DNA]</scope>
    <source>
        <strain evidence="2 3">YIM 65646</strain>
    </source>
</reference>
<protein>
    <submittedName>
        <fullName evidence="2">Putative aldouronate transport system substrate-binding protein</fullName>
    </submittedName>
</protein>
<organism evidence="2 3">
    <name type="scientific">Phytomonospora endophytica</name>
    <dbReference type="NCBI Taxonomy" id="714109"/>
    <lineage>
        <taxon>Bacteria</taxon>
        <taxon>Bacillati</taxon>
        <taxon>Actinomycetota</taxon>
        <taxon>Actinomycetes</taxon>
        <taxon>Micromonosporales</taxon>
        <taxon>Micromonosporaceae</taxon>
        <taxon>Phytomonospora</taxon>
    </lineage>
</organism>
<proteinExistence type="predicted"/>
<dbReference type="PANTHER" id="PTHR43649">
    <property type="entry name" value="ARABINOSE-BINDING PROTEIN-RELATED"/>
    <property type="match status" value="1"/>
</dbReference>
<evidence type="ECO:0000256" key="1">
    <source>
        <dbReference type="SAM" id="SignalP"/>
    </source>
</evidence>